<dbReference type="AlphaFoldDB" id="A0A8B9JFI3"/>
<dbReference type="GO" id="GO:0045059">
    <property type="term" value="P:positive thymic T cell selection"/>
    <property type="evidence" value="ECO:0007669"/>
    <property type="project" value="TreeGrafter"/>
</dbReference>
<dbReference type="InterPro" id="IPR013783">
    <property type="entry name" value="Ig-like_fold"/>
</dbReference>
<dbReference type="GO" id="GO:0009897">
    <property type="term" value="C:external side of plasma membrane"/>
    <property type="evidence" value="ECO:0007669"/>
    <property type="project" value="TreeGrafter"/>
</dbReference>
<dbReference type="InterPro" id="IPR036179">
    <property type="entry name" value="Ig-like_dom_sf"/>
</dbReference>
<dbReference type="Pfam" id="PF16681">
    <property type="entry name" value="Ig_5"/>
    <property type="match status" value="1"/>
</dbReference>
<name>A0A8B9JFI3_ASTMX</name>
<evidence type="ECO:0000313" key="7">
    <source>
        <dbReference type="Proteomes" id="UP000694621"/>
    </source>
</evidence>
<evidence type="ECO:0000256" key="4">
    <source>
        <dbReference type="SAM" id="Phobius"/>
    </source>
</evidence>
<dbReference type="Gene3D" id="2.60.40.10">
    <property type="entry name" value="Immunoglobulins"/>
    <property type="match status" value="1"/>
</dbReference>
<feature type="chain" id="PRO_5034891083" description="CD3 gamma/delta subunit Ig-like domain-containing protein" evidence="5">
    <location>
        <begin position="21"/>
        <end position="182"/>
    </location>
</feature>
<evidence type="ECO:0000313" key="6">
    <source>
        <dbReference type="Ensembl" id="ENSAMXP00005020772.1"/>
    </source>
</evidence>
<keyword evidence="2" id="KW-1003">Cell membrane</keyword>
<comment type="subcellular location">
    <subcellularLocation>
        <location evidence="1">Cell membrane</location>
        <topology evidence="1">Single-pass type I membrane protein</topology>
    </subcellularLocation>
</comment>
<dbReference type="GO" id="GO:0004888">
    <property type="term" value="F:transmembrane signaling receptor activity"/>
    <property type="evidence" value="ECO:0007669"/>
    <property type="project" value="TreeGrafter"/>
</dbReference>
<feature type="transmembrane region" description="Helical" evidence="4">
    <location>
        <begin position="95"/>
        <end position="119"/>
    </location>
</feature>
<evidence type="ECO:0000256" key="3">
    <source>
        <dbReference type="ARBA" id="ARBA00022729"/>
    </source>
</evidence>
<proteinExistence type="predicted"/>
<dbReference type="GO" id="GO:0042105">
    <property type="term" value="C:alpha-beta T cell receptor complex"/>
    <property type="evidence" value="ECO:0007669"/>
    <property type="project" value="TreeGrafter"/>
</dbReference>
<evidence type="ECO:0000256" key="1">
    <source>
        <dbReference type="ARBA" id="ARBA00004251"/>
    </source>
</evidence>
<keyword evidence="4" id="KW-1133">Transmembrane helix</keyword>
<sequence length="182" mass="20184">MNGCELTCLFVLIAFPLAVANTENIEIHGTTVILTCPENGTWYKGNEVLGNESTYTINKYTEDHNDLYECKAGGRSYYFYTRLYVCERCMEMNTVVAWGIVLGDVMVTLGVILIVYICASKNTSAPPQRAQRRQLTPGTAQTSDPTYQVNCLNSVQVNRGSVASEWKHKIIVVVVSNKVASV</sequence>
<feature type="signal peptide" evidence="5">
    <location>
        <begin position="1"/>
        <end position="20"/>
    </location>
</feature>
<dbReference type="Proteomes" id="UP000694621">
    <property type="component" value="Unplaced"/>
</dbReference>
<dbReference type="GO" id="GO:0007166">
    <property type="term" value="P:cell surface receptor signaling pathway"/>
    <property type="evidence" value="ECO:0007669"/>
    <property type="project" value="TreeGrafter"/>
</dbReference>
<keyword evidence="4" id="KW-0472">Membrane</keyword>
<dbReference type="Ensembl" id="ENSAMXT00005022954.1">
    <property type="protein sequence ID" value="ENSAMXP00005020772.1"/>
    <property type="gene ID" value="ENSAMXG00005010775.1"/>
</dbReference>
<evidence type="ECO:0000256" key="2">
    <source>
        <dbReference type="ARBA" id="ARBA00022475"/>
    </source>
</evidence>
<reference evidence="6" key="1">
    <citation type="submission" date="2025-08" db="UniProtKB">
        <authorList>
            <consortium name="Ensembl"/>
        </authorList>
    </citation>
    <scope>IDENTIFICATION</scope>
</reference>
<dbReference type="PANTHER" id="PTHR10570">
    <property type="entry name" value="T-CELL SURFACE GLYCOPROTEIN CD3 GAMMA CHAIN / DELTA CHAIN"/>
    <property type="match status" value="1"/>
</dbReference>
<keyword evidence="3 5" id="KW-0732">Signal</keyword>
<evidence type="ECO:0008006" key="8">
    <source>
        <dbReference type="Google" id="ProtNLM"/>
    </source>
</evidence>
<dbReference type="PANTHER" id="PTHR10570:SF9">
    <property type="entry name" value="T-CELL SURFACE GLYCOPROTEIN CD3 EPSILON CHAIN"/>
    <property type="match status" value="1"/>
</dbReference>
<dbReference type="SUPFAM" id="SSF48726">
    <property type="entry name" value="Immunoglobulin"/>
    <property type="match status" value="1"/>
</dbReference>
<organism evidence="6 7">
    <name type="scientific">Astyanax mexicanus</name>
    <name type="common">Blind cave fish</name>
    <name type="synonym">Astyanax fasciatus mexicanus</name>
    <dbReference type="NCBI Taxonomy" id="7994"/>
    <lineage>
        <taxon>Eukaryota</taxon>
        <taxon>Metazoa</taxon>
        <taxon>Chordata</taxon>
        <taxon>Craniata</taxon>
        <taxon>Vertebrata</taxon>
        <taxon>Euteleostomi</taxon>
        <taxon>Actinopterygii</taxon>
        <taxon>Neopterygii</taxon>
        <taxon>Teleostei</taxon>
        <taxon>Ostariophysi</taxon>
        <taxon>Characiformes</taxon>
        <taxon>Characoidei</taxon>
        <taxon>Acestrorhamphidae</taxon>
        <taxon>Acestrorhamphinae</taxon>
        <taxon>Astyanax</taxon>
    </lineage>
</organism>
<keyword evidence="4" id="KW-0812">Transmembrane</keyword>
<evidence type="ECO:0000256" key="5">
    <source>
        <dbReference type="SAM" id="SignalP"/>
    </source>
</evidence>
<accession>A0A8B9JFI3</accession>
<protein>
    <recommendedName>
        <fullName evidence="8">CD3 gamma/delta subunit Ig-like domain-containing protein</fullName>
    </recommendedName>
</protein>
<dbReference type="InterPro" id="IPR015484">
    <property type="entry name" value="CD3_esu/gsu/dsu"/>
</dbReference>